<dbReference type="EMBL" id="UAWG01000010">
    <property type="protein sequence ID" value="SQB59933.1"/>
    <property type="molecule type" value="Genomic_DNA"/>
</dbReference>
<evidence type="ECO:0000259" key="1">
    <source>
        <dbReference type="Pfam" id="PF05685"/>
    </source>
</evidence>
<dbReference type="InterPro" id="IPR008538">
    <property type="entry name" value="Uma2"/>
</dbReference>
<dbReference type="AlphaFoldDB" id="A0A2X2YAH7"/>
<dbReference type="InterPro" id="IPR011335">
    <property type="entry name" value="Restrct_endonuc-II-like"/>
</dbReference>
<proteinExistence type="predicted"/>
<dbReference type="Gene3D" id="3.90.1570.10">
    <property type="entry name" value="tt1808, chain A"/>
    <property type="match status" value="1"/>
</dbReference>
<dbReference type="Pfam" id="PF05685">
    <property type="entry name" value="Uma2"/>
    <property type="match status" value="1"/>
</dbReference>
<sequence>MGVPNAKIYTLDEYNKLRDSSKDLYEFIDGEIIKLWSPSTMHQTVALNLGMELKKYFSKSKCKVMLAPYDVFLSKDDIKTDVVIPDISVMCDKSGFDDKRYKGVPTLIVEILSSNVSDDTVRKFNLYLKYGVREYWIIDPKNRTFQVHTYDFINKTYVSHIQENYDQLNSRLFENLKIDMNSIFEEI</sequence>
<dbReference type="CDD" id="cd06260">
    <property type="entry name" value="DUF820-like"/>
    <property type="match status" value="1"/>
</dbReference>
<dbReference type="SUPFAM" id="SSF52980">
    <property type="entry name" value="Restriction endonuclease-like"/>
    <property type="match status" value="1"/>
</dbReference>
<dbReference type="Proteomes" id="UP000249986">
    <property type="component" value="Unassembled WGS sequence"/>
</dbReference>
<accession>A0A2X2YAH7</accession>
<dbReference type="RefSeq" id="WP_111926388.1">
    <property type="nucleotide sequence ID" value="NZ_JACOHO010000125.1"/>
</dbReference>
<evidence type="ECO:0000313" key="2">
    <source>
        <dbReference type="EMBL" id="SQB59933.1"/>
    </source>
</evidence>
<dbReference type="PANTHER" id="PTHR36558">
    <property type="entry name" value="GLR1098 PROTEIN"/>
    <property type="match status" value="1"/>
</dbReference>
<name>A0A2X2YAH7_CLOPF</name>
<reference evidence="2 3" key="1">
    <citation type="submission" date="2018-06" db="EMBL/GenBank/DDBJ databases">
        <authorList>
            <consortium name="Pathogen Informatics"/>
            <person name="Doyle S."/>
        </authorList>
    </citation>
    <scope>NUCLEOTIDE SEQUENCE [LARGE SCALE GENOMIC DNA]</scope>
    <source>
        <strain evidence="2 3">NCTC10719</strain>
    </source>
</reference>
<evidence type="ECO:0000313" key="3">
    <source>
        <dbReference type="Proteomes" id="UP000249986"/>
    </source>
</evidence>
<protein>
    <submittedName>
        <fullName evidence="2">Uncharacterized protein conserved in cyanobacteria</fullName>
    </submittedName>
</protein>
<organism evidence="2 3">
    <name type="scientific">Clostridium perfringens</name>
    <dbReference type="NCBI Taxonomy" id="1502"/>
    <lineage>
        <taxon>Bacteria</taxon>
        <taxon>Bacillati</taxon>
        <taxon>Bacillota</taxon>
        <taxon>Clostridia</taxon>
        <taxon>Eubacteriales</taxon>
        <taxon>Clostridiaceae</taxon>
        <taxon>Clostridium</taxon>
    </lineage>
</organism>
<gene>
    <name evidence="2" type="ORF">NCTC10719_01476</name>
</gene>
<dbReference type="InterPro" id="IPR012296">
    <property type="entry name" value="Nuclease_put_TT1808"/>
</dbReference>
<dbReference type="PANTHER" id="PTHR36558:SF1">
    <property type="entry name" value="RESTRICTION ENDONUCLEASE DOMAIN-CONTAINING PROTEIN-RELATED"/>
    <property type="match status" value="1"/>
</dbReference>
<feature type="domain" description="Putative restriction endonuclease" evidence="1">
    <location>
        <begin position="12"/>
        <end position="180"/>
    </location>
</feature>